<reference evidence="1 2" key="1">
    <citation type="submission" date="2020-05" db="EMBL/GenBank/DDBJ databases">
        <title>Genome sequencing of Spirosoma sp. TS118.</title>
        <authorList>
            <person name="Lee J.-H."/>
            <person name="Jeong S."/>
            <person name="Zhao L."/>
            <person name="Jung J.-H."/>
            <person name="Kim M.-K."/>
            <person name="Lim S."/>
        </authorList>
    </citation>
    <scope>NUCLEOTIDE SEQUENCE [LARGE SCALE GENOMIC DNA]</scope>
    <source>
        <strain evidence="1 2">TS118</strain>
    </source>
</reference>
<dbReference type="KEGG" id="stae:HNV11_16830"/>
<dbReference type="AlphaFoldDB" id="A0A6M5YCB8"/>
<proteinExistence type="predicted"/>
<accession>A0A6M5YCB8</accession>
<dbReference type="Proteomes" id="UP000502756">
    <property type="component" value="Chromosome"/>
</dbReference>
<evidence type="ECO:0000313" key="1">
    <source>
        <dbReference type="EMBL" id="QJW90923.1"/>
    </source>
</evidence>
<keyword evidence="2" id="KW-1185">Reference proteome</keyword>
<dbReference type="RefSeq" id="WP_171740768.1">
    <property type="nucleotide sequence ID" value="NZ_CP053435.1"/>
</dbReference>
<gene>
    <name evidence="1" type="ORF">HNV11_16830</name>
</gene>
<evidence type="ECO:0008006" key="3">
    <source>
        <dbReference type="Google" id="ProtNLM"/>
    </source>
</evidence>
<name>A0A6M5YCB8_9BACT</name>
<organism evidence="1 2">
    <name type="scientific">Spirosoma taeanense</name>
    <dbReference type="NCBI Taxonomy" id="2735870"/>
    <lineage>
        <taxon>Bacteria</taxon>
        <taxon>Pseudomonadati</taxon>
        <taxon>Bacteroidota</taxon>
        <taxon>Cytophagia</taxon>
        <taxon>Cytophagales</taxon>
        <taxon>Cytophagaceae</taxon>
        <taxon>Spirosoma</taxon>
    </lineage>
</organism>
<sequence length="123" mass="13825">MTAHRISPANKDGISDLYAHFKDLYGGCREDMGVTFNADGSLKTSPVRGCQNPLGNLIMKAAASFMPSGKTSWETTDSKIMLKDTKGNQREYDLRVTDATMQWLFDEKDKDATVQHTIEFKRE</sequence>
<evidence type="ECO:0000313" key="2">
    <source>
        <dbReference type="Proteomes" id="UP000502756"/>
    </source>
</evidence>
<dbReference type="EMBL" id="CP053435">
    <property type="protein sequence ID" value="QJW90923.1"/>
    <property type="molecule type" value="Genomic_DNA"/>
</dbReference>
<protein>
    <recommendedName>
        <fullName evidence="3">Lipocalin-like domain-containing protein</fullName>
    </recommendedName>
</protein>